<accession>A0A0C3NUG4</accession>
<evidence type="ECO:0000256" key="2">
    <source>
        <dbReference type="ARBA" id="ARBA00022723"/>
    </source>
</evidence>
<dbReference type="Gene3D" id="3.10.10.10">
    <property type="entry name" value="HIV Type 1 Reverse Transcriptase, subunit A, domain 1"/>
    <property type="match status" value="1"/>
</dbReference>
<dbReference type="InterPro" id="IPR012337">
    <property type="entry name" value="RNaseH-like_sf"/>
</dbReference>
<dbReference type="Pfam" id="PF17921">
    <property type="entry name" value="Integrase_H2C2"/>
    <property type="match status" value="1"/>
</dbReference>
<evidence type="ECO:0000256" key="9">
    <source>
        <dbReference type="ARBA" id="ARBA00022932"/>
    </source>
</evidence>
<dbReference type="GO" id="GO:0003723">
    <property type="term" value="F:RNA binding"/>
    <property type="evidence" value="ECO:0007669"/>
    <property type="project" value="UniProtKB-KW"/>
</dbReference>
<evidence type="ECO:0000256" key="8">
    <source>
        <dbReference type="ARBA" id="ARBA00022918"/>
    </source>
</evidence>
<feature type="compositionally biased region" description="Pro residues" evidence="13">
    <location>
        <begin position="9"/>
        <end position="23"/>
    </location>
</feature>
<proteinExistence type="predicted"/>
<keyword evidence="1" id="KW-0645">Protease</keyword>
<sequence length="1057" mass="118440">MTSASVPTPSAPSAPPTSAPLPTPTAGLPHTALHISLIRAAAFVCACALPGSAQFRMHLCPEDMKLRASSMPSAPPDLSVVPSDYHEFTDVFSKAKATELPLHHSFNLNIDLEEGASLPLGTVYSLSPPELEVLRTFIDEHLSYGFIKQSTSTHGAPVLFVKKKDGSLRLCVDYRGLNKITKKDCYLLPLISDLLDSPSHAKIYSKIDLCHAYHLVQIGAGDEWKTAFRTRYGSYEWLVTPFGLTNAPAAFQQFVNSIFADMLDVCIVVYLDDILIYSHNKELHCQHIKEVLCQHSLFAKPEKCEFHKDSVEYLSYVLSPSGLTMSADKVQSIHDWPEPRKVKDIQSFLGFVNFYHQFIGNYSDIVVPLTRLTWKGTPWSFSEECRSAFLHLKTAFTSTPILTHWVPDAPVTVETDTLDYAIAGILLITCSDGELRPVAFYSCTLTAPELNYDTHDKELLAIFEAFCHWRHYLEGSATPADMVTDHKNLEYFSTSKVLTCHQAHWSEYLSQFNLAIHFHPGHLGTKPDALTRCWDVYPKEGDKDYAQVNPHNLCPVFTQEQFASSLHTTHHLAPVLRAAMIFDVEQLHADIISALPSDPISTSHLPTLTDLCWSLDHEGLLCLNGHIFVPDIDGHFGQSRTVELVRHKYVWPNLCTDVKNYVRSCTTCGRSKVPHHRPFGLLKQLPVPEKPWNSISMDFIEHLPNSAGYSAILVVVDCLSKQTMFIPTHDSITSTDLAKLFLTHIFSKHGVPAHVTSDRGPEFMSHFFRSLGKALDMCLHFTLGYHPEGDGQTERMNQTLEQYLCTYCNYQQDNWSELLPLAEFACNNVLSATTGVSPFFANKGYHPNLSVYSDHDLTSLKAHNYVVELSALHDFLRTEMAAAQLCYQGLADARRILPPEFKVGDQAYVKARYFCSTCPSAKLAEKNLGPYAIIARPGTHSITLCLPDAMRAIHPVFHVSQLEPATPNPFPDRHQPPPPPVEVDDDLEYEILEILDSKVDCRCCHCQLLYLVCWAGYENTEDETSWVLATELEHASKLLAAYHACYPHKPGPYSPLS</sequence>
<feature type="domain" description="Reverse transcriptase" evidence="15">
    <location>
        <begin position="142"/>
        <end position="353"/>
    </location>
</feature>
<dbReference type="SUPFAM" id="SSF56672">
    <property type="entry name" value="DNA/RNA polymerases"/>
    <property type="match status" value="1"/>
</dbReference>
<dbReference type="GO" id="GO:0015074">
    <property type="term" value="P:DNA integration"/>
    <property type="evidence" value="ECO:0007669"/>
    <property type="project" value="UniProtKB-KW"/>
</dbReference>
<keyword evidence="18" id="KW-1185">Reference proteome</keyword>
<dbReference type="FunFam" id="3.30.70.270:FF:000020">
    <property type="entry name" value="Transposon Tf2-6 polyprotein-like Protein"/>
    <property type="match status" value="1"/>
</dbReference>
<protein>
    <recommendedName>
        <fullName evidence="19">Reverse transcriptase</fullName>
    </recommendedName>
</protein>
<dbReference type="InterPro" id="IPR041588">
    <property type="entry name" value="Integrase_H2C2"/>
</dbReference>
<dbReference type="InParanoid" id="A0A0C3NUG4"/>
<evidence type="ECO:0000256" key="13">
    <source>
        <dbReference type="SAM" id="MobiDB-lite"/>
    </source>
</evidence>
<dbReference type="PANTHER" id="PTHR37984:SF5">
    <property type="entry name" value="PROTEIN NYNRIN-LIKE"/>
    <property type="match status" value="1"/>
</dbReference>
<dbReference type="Gene3D" id="3.30.70.270">
    <property type="match status" value="2"/>
</dbReference>
<evidence type="ECO:0000259" key="16">
    <source>
        <dbReference type="PROSITE" id="PS50994"/>
    </source>
</evidence>
<dbReference type="Pfam" id="PF00078">
    <property type="entry name" value="RVT_1"/>
    <property type="match status" value="1"/>
</dbReference>
<dbReference type="EMBL" id="KN832011">
    <property type="protein sequence ID" value="KIN98833.1"/>
    <property type="molecule type" value="Genomic_DNA"/>
</dbReference>
<dbReference type="PANTHER" id="PTHR37984">
    <property type="entry name" value="PROTEIN CBG26694"/>
    <property type="match status" value="1"/>
</dbReference>
<keyword evidence="3" id="KW-0064">Aspartyl protease</keyword>
<dbReference type="GO" id="GO:0046872">
    <property type="term" value="F:metal ion binding"/>
    <property type="evidence" value="ECO:0007669"/>
    <property type="project" value="UniProtKB-KW"/>
</dbReference>
<keyword evidence="7" id="KW-0229">DNA integration</keyword>
<keyword evidence="12" id="KW-0511">Multifunctional enzyme</keyword>
<dbReference type="FunCoup" id="A0A0C3NUG4">
    <property type="interactions" value="2"/>
</dbReference>
<keyword evidence="11" id="KW-0233">DNA recombination</keyword>
<feature type="region of interest" description="Disordered" evidence="13">
    <location>
        <begin position="1"/>
        <end position="25"/>
    </location>
</feature>
<dbReference type="GO" id="GO:0003677">
    <property type="term" value="F:DNA binding"/>
    <property type="evidence" value="ECO:0007669"/>
    <property type="project" value="UniProtKB-KW"/>
</dbReference>
<dbReference type="FunFam" id="3.30.420.10:FF:000032">
    <property type="entry name" value="Retrovirus-related Pol polyprotein from transposon 297-like Protein"/>
    <property type="match status" value="1"/>
</dbReference>
<keyword evidence="9" id="KW-0808">Transferase</keyword>
<dbReference type="Pfam" id="PF00665">
    <property type="entry name" value="rve"/>
    <property type="match status" value="1"/>
</dbReference>
<evidence type="ECO:0000256" key="1">
    <source>
        <dbReference type="ARBA" id="ARBA00022670"/>
    </source>
</evidence>
<dbReference type="Gene3D" id="1.10.340.70">
    <property type="match status" value="1"/>
</dbReference>
<keyword evidence="5" id="KW-0460">Magnesium</keyword>
<dbReference type="Gene3D" id="2.40.50.40">
    <property type="match status" value="1"/>
</dbReference>
<dbReference type="CDD" id="cd01647">
    <property type="entry name" value="RT_LTR"/>
    <property type="match status" value="1"/>
</dbReference>
<dbReference type="HOGENOM" id="CLU_000384_38_1_1"/>
<evidence type="ECO:0008006" key="19">
    <source>
        <dbReference type="Google" id="ProtNLM"/>
    </source>
</evidence>
<evidence type="ECO:0000259" key="14">
    <source>
        <dbReference type="PROSITE" id="PS50013"/>
    </source>
</evidence>
<evidence type="ECO:0000256" key="11">
    <source>
        <dbReference type="ARBA" id="ARBA00023172"/>
    </source>
</evidence>
<evidence type="ECO:0000256" key="10">
    <source>
        <dbReference type="ARBA" id="ARBA00023125"/>
    </source>
</evidence>
<dbReference type="AlphaFoldDB" id="A0A0C3NUG4"/>
<feature type="domain" description="Integrase catalytic" evidence="16">
    <location>
        <begin position="687"/>
        <end position="846"/>
    </location>
</feature>
<keyword evidence="4" id="KW-0378">Hydrolase</keyword>
<evidence type="ECO:0000256" key="4">
    <source>
        <dbReference type="ARBA" id="ARBA00022801"/>
    </source>
</evidence>
<dbReference type="PROSITE" id="PS50878">
    <property type="entry name" value="RT_POL"/>
    <property type="match status" value="1"/>
</dbReference>
<keyword evidence="9" id="KW-0239">DNA-directed DNA polymerase</keyword>
<evidence type="ECO:0000313" key="17">
    <source>
        <dbReference type="EMBL" id="KIN98833.1"/>
    </source>
</evidence>
<reference evidence="17 18" key="1">
    <citation type="submission" date="2014-04" db="EMBL/GenBank/DDBJ databases">
        <authorList>
            <consortium name="DOE Joint Genome Institute"/>
            <person name="Kuo A."/>
            <person name="Kohler A."/>
            <person name="Costa M.D."/>
            <person name="Nagy L.G."/>
            <person name="Floudas D."/>
            <person name="Copeland A."/>
            <person name="Barry K.W."/>
            <person name="Cichocki N."/>
            <person name="Veneault-Fourrey C."/>
            <person name="LaButti K."/>
            <person name="Lindquist E.A."/>
            <person name="Lipzen A."/>
            <person name="Lundell T."/>
            <person name="Morin E."/>
            <person name="Murat C."/>
            <person name="Sun H."/>
            <person name="Tunlid A."/>
            <person name="Henrissat B."/>
            <person name="Grigoriev I.V."/>
            <person name="Hibbett D.S."/>
            <person name="Martin F."/>
            <person name="Nordberg H.P."/>
            <person name="Cantor M.N."/>
            <person name="Hua S.X."/>
        </authorList>
    </citation>
    <scope>NUCLEOTIDE SEQUENCE [LARGE SCALE GENOMIC DNA]</scope>
    <source>
        <strain evidence="17 18">Marx 270</strain>
    </source>
</reference>
<dbReference type="PROSITE" id="PS50013">
    <property type="entry name" value="CHROMO_2"/>
    <property type="match status" value="1"/>
</dbReference>
<dbReference type="InterPro" id="IPR001584">
    <property type="entry name" value="Integrase_cat-core"/>
</dbReference>
<dbReference type="InterPro" id="IPR043128">
    <property type="entry name" value="Rev_trsase/Diguanyl_cyclase"/>
</dbReference>
<dbReference type="PROSITE" id="PS50994">
    <property type="entry name" value="INTEGRASE"/>
    <property type="match status" value="1"/>
</dbReference>
<dbReference type="InterPro" id="IPR050951">
    <property type="entry name" value="Retrovirus_Pol_polyprotein"/>
</dbReference>
<dbReference type="GO" id="GO:0006338">
    <property type="term" value="P:chromatin remodeling"/>
    <property type="evidence" value="ECO:0007669"/>
    <property type="project" value="UniProtKB-ARBA"/>
</dbReference>
<keyword evidence="8" id="KW-0695">RNA-directed DNA polymerase</keyword>
<name>A0A0C3NUG4_PISTI</name>
<keyword evidence="6" id="KW-0694">RNA-binding</keyword>
<dbReference type="InterPro" id="IPR000477">
    <property type="entry name" value="RT_dom"/>
</dbReference>
<dbReference type="Pfam" id="PF17919">
    <property type="entry name" value="RT_RNaseH_2"/>
    <property type="match status" value="1"/>
</dbReference>
<evidence type="ECO:0000256" key="7">
    <source>
        <dbReference type="ARBA" id="ARBA00022908"/>
    </source>
</evidence>
<dbReference type="InterPro" id="IPR000953">
    <property type="entry name" value="Chromo/chromo_shadow_dom"/>
</dbReference>
<dbReference type="SUPFAM" id="SSF54160">
    <property type="entry name" value="Chromo domain-like"/>
    <property type="match status" value="1"/>
</dbReference>
<feature type="domain" description="Chromo" evidence="14">
    <location>
        <begin position="989"/>
        <end position="1043"/>
    </location>
</feature>
<evidence type="ECO:0000256" key="3">
    <source>
        <dbReference type="ARBA" id="ARBA00022750"/>
    </source>
</evidence>
<dbReference type="InterPro" id="IPR016197">
    <property type="entry name" value="Chromo-like_dom_sf"/>
</dbReference>
<dbReference type="GO" id="GO:0006310">
    <property type="term" value="P:DNA recombination"/>
    <property type="evidence" value="ECO:0007669"/>
    <property type="project" value="UniProtKB-KW"/>
</dbReference>
<organism evidence="17 18">
    <name type="scientific">Pisolithus tinctorius Marx 270</name>
    <dbReference type="NCBI Taxonomy" id="870435"/>
    <lineage>
        <taxon>Eukaryota</taxon>
        <taxon>Fungi</taxon>
        <taxon>Dikarya</taxon>
        <taxon>Basidiomycota</taxon>
        <taxon>Agaricomycotina</taxon>
        <taxon>Agaricomycetes</taxon>
        <taxon>Agaricomycetidae</taxon>
        <taxon>Boletales</taxon>
        <taxon>Sclerodermatineae</taxon>
        <taxon>Pisolithaceae</taxon>
        <taxon>Pisolithus</taxon>
    </lineage>
</organism>
<keyword evidence="2" id="KW-0479">Metal-binding</keyword>
<dbReference type="InterPro" id="IPR036397">
    <property type="entry name" value="RNaseH_sf"/>
</dbReference>
<evidence type="ECO:0000259" key="15">
    <source>
        <dbReference type="PROSITE" id="PS50878"/>
    </source>
</evidence>
<dbReference type="Gene3D" id="3.30.420.10">
    <property type="entry name" value="Ribonuclease H-like superfamily/Ribonuclease H"/>
    <property type="match status" value="1"/>
</dbReference>
<dbReference type="STRING" id="870435.A0A0C3NUG4"/>
<dbReference type="CDD" id="cd00024">
    <property type="entry name" value="CD_CSD"/>
    <property type="match status" value="1"/>
</dbReference>
<dbReference type="Pfam" id="PF24626">
    <property type="entry name" value="SH3_Tf2-1"/>
    <property type="match status" value="1"/>
</dbReference>
<dbReference type="SUPFAM" id="SSF53098">
    <property type="entry name" value="Ribonuclease H-like"/>
    <property type="match status" value="1"/>
</dbReference>
<evidence type="ECO:0000313" key="18">
    <source>
        <dbReference type="Proteomes" id="UP000054217"/>
    </source>
</evidence>
<evidence type="ECO:0000256" key="6">
    <source>
        <dbReference type="ARBA" id="ARBA00022884"/>
    </source>
</evidence>
<dbReference type="GO" id="GO:0005634">
    <property type="term" value="C:nucleus"/>
    <property type="evidence" value="ECO:0007669"/>
    <property type="project" value="UniProtKB-ARBA"/>
</dbReference>
<keyword evidence="10" id="KW-0238">DNA-binding</keyword>
<dbReference type="OrthoDB" id="3341476at2759"/>
<dbReference type="GO" id="GO:0003964">
    <property type="term" value="F:RNA-directed DNA polymerase activity"/>
    <property type="evidence" value="ECO:0007669"/>
    <property type="project" value="UniProtKB-KW"/>
</dbReference>
<dbReference type="GO" id="GO:0003887">
    <property type="term" value="F:DNA-directed DNA polymerase activity"/>
    <property type="evidence" value="ECO:0007669"/>
    <property type="project" value="UniProtKB-KW"/>
</dbReference>
<dbReference type="InterPro" id="IPR043502">
    <property type="entry name" value="DNA/RNA_pol_sf"/>
</dbReference>
<gene>
    <name evidence="17" type="ORF">M404DRAFT_30984</name>
</gene>
<dbReference type="Proteomes" id="UP000054217">
    <property type="component" value="Unassembled WGS sequence"/>
</dbReference>
<dbReference type="InterPro" id="IPR056924">
    <property type="entry name" value="SH3_Tf2-1"/>
</dbReference>
<dbReference type="GO" id="GO:0004190">
    <property type="term" value="F:aspartic-type endopeptidase activity"/>
    <property type="evidence" value="ECO:0007669"/>
    <property type="project" value="UniProtKB-KW"/>
</dbReference>
<dbReference type="InterPro" id="IPR041577">
    <property type="entry name" value="RT_RNaseH_2"/>
</dbReference>
<dbReference type="CDD" id="cd09274">
    <property type="entry name" value="RNase_HI_RT_Ty3"/>
    <property type="match status" value="1"/>
</dbReference>
<evidence type="ECO:0000256" key="5">
    <source>
        <dbReference type="ARBA" id="ARBA00022842"/>
    </source>
</evidence>
<dbReference type="GO" id="GO:0006508">
    <property type="term" value="P:proteolysis"/>
    <property type="evidence" value="ECO:0007669"/>
    <property type="project" value="UniProtKB-KW"/>
</dbReference>
<keyword evidence="9" id="KW-0548">Nucleotidyltransferase</keyword>
<reference evidence="18" key="2">
    <citation type="submission" date="2015-01" db="EMBL/GenBank/DDBJ databases">
        <title>Evolutionary Origins and Diversification of the Mycorrhizal Mutualists.</title>
        <authorList>
            <consortium name="DOE Joint Genome Institute"/>
            <consortium name="Mycorrhizal Genomics Consortium"/>
            <person name="Kohler A."/>
            <person name="Kuo A."/>
            <person name="Nagy L.G."/>
            <person name="Floudas D."/>
            <person name="Copeland A."/>
            <person name="Barry K.W."/>
            <person name="Cichocki N."/>
            <person name="Veneault-Fourrey C."/>
            <person name="LaButti K."/>
            <person name="Lindquist E.A."/>
            <person name="Lipzen A."/>
            <person name="Lundell T."/>
            <person name="Morin E."/>
            <person name="Murat C."/>
            <person name="Riley R."/>
            <person name="Ohm R."/>
            <person name="Sun H."/>
            <person name="Tunlid A."/>
            <person name="Henrissat B."/>
            <person name="Grigoriev I.V."/>
            <person name="Hibbett D.S."/>
            <person name="Martin F."/>
        </authorList>
    </citation>
    <scope>NUCLEOTIDE SEQUENCE [LARGE SCALE GENOMIC DNA]</scope>
    <source>
        <strain evidence="18">Marx 270</strain>
    </source>
</reference>
<evidence type="ECO:0000256" key="12">
    <source>
        <dbReference type="ARBA" id="ARBA00023268"/>
    </source>
</evidence>